<dbReference type="STRING" id="1447875.A0A2B7XM47"/>
<dbReference type="PANTHER" id="PTHR21561:SF12">
    <property type="entry name" value="INO80 COMPLEX SUBUNIT B"/>
    <property type="match status" value="1"/>
</dbReference>
<evidence type="ECO:0000256" key="1">
    <source>
        <dbReference type="SAM" id="MobiDB-lite"/>
    </source>
</evidence>
<dbReference type="InterPro" id="IPR029523">
    <property type="entry name" value="INO80B/Ies2"/>
</dbReference>
<feature type="compositionally biased region" description="Polar residues" evidence="1">
    <location>
        <begin position="36"/>
        <end position="46"/>
    </location>
</feature>
<comment type="caution">
    <text evidence="3">The sequence shown here is derived from an EMBL/GenBank/DDBJ whole genome shotgun (WGS) entry which is preliminary data.</text>
</comment>
<feature type="domain" description="INO80 complex subunit B-like conserved region" evidence="2">
    <location>
        <begin position="296"/>
        <end position="385"/>
    </location>
</feature>
<gene>
    <name evidence="3" type="ORF">AJ79_04058</name>
</gene>
<feature type="compositionally biased region" description="Basic and acidic residues" evidence="1">
    <location>
        <begin position="67"/>
        <end position="79"/>
    </location>
</feature>
<proteinExistence type="predicted"/>
<feature type="region of interest" description="Disordered" evidence="1">
    <location>
        <begin position="299"/>
        <end position="368"/>
    </location>
</feature>
<dbReference type="InterPro" id="IPR006880">
    <property type="entry name" value="INO80B_C"/>
</dbReference>
<dbReference type="Proteomes" id="UP000223968">
    <property type="component" value="Unassembled WGS sequence"/>
</dbReference>
<accession>A0A2B7XM47</accession>
<feature type="region of interest" description="Disordered" evidence="1">
    <location>
        <begin position="1"/>
        <end position="287"/>
    </location>
</feature>
<dbReference type="SMART" id="SM01406">
    <property type="entry name" value="PAPA-1"/>
    <property type="match status" value="1"/>
</dbReference>
<evidence type="ECO:0000259" key="2">
    <source>
        <dbReference type="SMART" id="SM01406"/>
    </source>
</evidence>
<feature type="compositionally biased region" description="Polar residues" evidence="1">
    <location>
        <begin position="247"/>
        <end position="261"/>
    </location>
</feature>
<dbReference type="OrthoDB" id="2021186at2759"/>
<dbReference type="GO" id="GO:0031011">
    <property type="term" value="C:Ino80 complex"/>
    <property type="evidence" value="ECO:0007669"/>
    <property type="project" value="InterPro"/>
</dbReference>
<feature type="compositionally biased region" description="Basic and acidic residues" evidence="1">
    <location>
        <begin position="299"/>
        <end position="323"/>
    </location>
</feature>
<name>A0A2B7XM47_9EURO</name>
<reference evidence="3 4" key="1">
    <citation type="submission" date="2017-10" db="EMBL/GenBank/DDBJ databases">
        <title>Comparative genomics in systemic dimorphic fungi from Ajellomycetaceae.</title>
        <authorList>
            <person name="Munoz J.F."/>
            <person name="Mcewen J.G."/>
            <person name="Clay O.K."/>
            <person name="Cuomo C.A."/>
        </authorList>
    </citation>
    <scope>NUCLEOTIDE SEQUENCE [LARGE SCALE GENOMIC DNA]</scope>
    <source>
        <strain evidence="3 4">UAMH5409</strain>
    </source>
</reference>
<feature type="compositionally biased region" description="Acidic residues" evidence="1">
    <location>
        <begin position="104"/>
        <end position="121"/>
    </location>
</feature>
<dbReference type="Pfam" id="PF04795">
    <property type="entry name" value="PAPA-1"/>
    <property type="match status" value="1"/>
</dbReference>
<dbReference type="GO" id="GO:0006338">
    <property type="term" value="P:chromatin remodeling"/>
    <property type="evidence" value="ECO:0007669"/>
    <property type="project" value="InterPro"/>
</dbReference>
<feature type="compositionally biased region" description="Basic residues" evidence="1">
    <location>
        <begin position="327"/>
        <end position="338"/>
    </location>
</feature>
<dbReference type="PANTHER" id="PTHR21561">
    <property type="entry name" value="INO80 COMPLEX SUBUNIT B"/>
    <property type="match status" value="1"/>
</dbReference>
<evidence type="ECO:0000313" key="4">
    <source>
        <dbReference type="Proteomes" id="UP000223968"/>
    </source>
</evidence>
<evidence type="ECO:0000313" key="3">
    <source>
        <dbReference type="EMBL" id="PGH12834.1"/>
    </source>
</evidence>
<feature type="compositionally biased region" description="Acidic residues" evidence="1">
    <location>
        <begin position="190"/>
        <end position="246"/>
    </location>
</feature>
<dbReference type="AlphaFoldDB" id="A0A2B7XM47"/>
<sequence>MSSRRSLRSRTAIENASSTPSNSISRHRRAGDDTPLTPSVTVSRLSPTPPRDQKRSIRLKVKMPSSKLREVTSSSERRPHNIFTEPVIVTGPRNSRSKRTLVEVDTDEDEDEDEESMEEEDQSRLSDAEGTDEDEEGNESEDADADADEDIDMDDAPPIPPSVKQATSRPTVTVTPAGDSRLKNPQTSMDLDDDDDDDDEELSELDSDADADGEPEEVPVPEEPEEIGEEEELEEEEEEDEEELESDSGTPITGSRASTPDVTKMTKRQRGRMDLGTDFLQLPMEPQVKKHLTAEEHAMRRAEMARRRKNLSEKRNEEEKMDTINKLLKKQAPKRRGKISAAETAAGGDATPNTQEAQEPEKPDPTMIRYVTNRDGCRIGVPEEWFGTPAGRIFGNGVNGNMAGVSRGQRLVEEV</sequence>
<feature type="compositionally biased region" description="Polar residues" evidence="1">
    <location>
        <begin position="12"/>
        <end position="24"/>
    </location>
</feature>
<protein>
    <recommendedName>
        <fullName evidence="2">INO80 complex subunit B-like conserved region domain-containing protein</fullName>
    </recommendedName>
</protein>
<feature type="compositionally biased region" description="Acidic residues" evidence="1">
    <location>
        <begin position="129"/>
        <end position="155"/>
    </location>
</feature>
<dbReference type="EMBL" id="PDNB01000053">
    <property type="protein sequence ID" value="PGH12834.1"/>
    <property type="molecule type" value="Genomic_DNA"/>
</dbReference>
<organism evidence="3 4">
    <name type="scientific">Helicocarpus griseus UAMH5409</name>
    <dbReference type="NCBI Taxonomy" id="1447875"/>
    <lineage>
        <taxon>Eukaryota</taxon>
        <taxon>Fungi</taxon>
        <taxon>Dikarya</taxon>
        <taxon>Ascomycota</taxon>
        <taxon>Pezizomycotina</taxon>
        <taxon>Eurotiomycetes</taxon>
        <taxon>Eurotiomycetidae</taxon>
        <taxon>Onygenales</taxon>
        <taxon>Ajellomycetaceae</taxon>
        <taxon>Helicocarpus</taxon>
    </lineage>
</organism>
<feature type="region of interest" description="Disordered" evidence="1">
    <location>
        <begin position="394"/>
        <end position="415"/>
    </location>
</feature>
<feature type="compositionally biased region" description="Polar residues" evidence="1">
    <location>
        <begin position="164"/>
        <end position="174"/>
    </location>
</feature>
<keyword evidence="4" id="KW-1185">Reference proteome</keyword>